<organism evidence="1 2">
    <name type="scientific">Dendrolimus kikuchii</name>
    <dbReference type="NCBI Taxonomy" id="765133"/>
    <lineage>
        <taxon>Eukaryota</taxon>
        <taxon>Metazoa</taxon>
        <taxon>Ecdysozoa</taxon>
        <taxon>Arthropoda</taxon>
        <taxon>Hexapoda</taxon>
        <taxon>Insecta</taxon>
        <taxon>Pterygota</taxon>
        <taxon>Neoptera</taxon>
        <taxon>Endopterygota</taxon>
        <taxon>Lepidoptera</taxon>
        <taxon>Glossata</taxon>
        <taxon>Ditrysia</taxon>
        <taxon>Bombycoidea</taxon>
        <taxon>Lasiocampidae</taxon>
        <taxon>Dendrolimus</taxon>
    </lineage>
</organism>
<protein>
    <submittedName>
        <fullName evidence="1">Uncharacterized protein</fullName>
    </submittedName>
</protein>
<dbReference type="Proteomes" id="UP000824533">
    <property type="component" value="Linkage Group LG21"/>
</dbReference>
<keyword evidence="2" id="KW-1185">Reference proteome</keyword>
<comment type="caution">
    <text evidence="1">The sequence shown here is derived from an EMBL/GenBank/DDBJ whole genome shotgun (WGS) entry which is preliminary data.</text>
</comment>
<gene>
    <name evidence="1" type="ORF">K1T71_011948</name>
</gene>
<evidence type="ECO:0000313" key="2">
    <source>
        <dbReference type="Proteomes" id="UP000824533"/>
    </source>
</evidence>
<evidence type="ECO:0000313" key="1">
    <source>
        <dbReference type="EMBL" id="KAJ0172809.1"/>
    </source>
</evidence>
<accession>A0ACC1CN31</accession>
<name>A0ACC1CN31_9NEOP</name>
<sequence length="571" mass="65839">MELAENISNKEKGKPDIKPEICKHNKPLTKIRKLQNIAKTGFVTSLDEFAQNSTLHGLRYIVDRTLSYIEKLFWLIVVIASITMCSLLIHNVWIKWQNSPIIITMDEKLVPVDSVPYPSLTICPQIKIKDNPFKFQADLGYYDDIIWNVYNETSDQIMLSEFSDIALVCDDDLRGNIAKSQISNNTVNIDSILKVALDFEDIFESCYWNNNPTSCKSLFQKVLIREGVCFTTNALGADEIIRTENVMNRLFLSDKNYRDNLSALYPIRGSANDALAEFVITLRENAEYEDKSCKRYYTGFVVYLQNPADMPQALIQPYKVVTNEIMSLALKFDTVSTSDDLKSYPIQTRQCFFPDEPYLQFFLTYTESNCRMECFTNYTKQLCGCVAFYMPRDNATRICSVYYMQCVDIAQILLFGSLHPKKVDQLMYMNSNSYNTMNISLINNGKEFARACNCLPTCNTVNYEADVMKVQYDFEYYFKAFCNEFKVCDKENKSYKYAQIEWIFKQPTFVGMVRSSIFGVTDFIAQCGGLLGLFLGFSFLTVVEIIYYLTMRFGFIVARKQKLTNVVDKTV</sequence>
<proteinExistence type="predicted"/>
<reference evidence="1 2" key="1">
    <citation type="journal article" date="2021" name="Front. Genet.">
        <title>Chromosome-Level Genome Assembly Reveals Significant Gene Expansion in the Toll and IMD Signaling Pathways of Dendrolimus kikuchii.</title>
        <authorList>
            <person name="Zhou J."/>
            <person name="Wu P."/>
            <person name="Xiong Z."/>
            <person name="Liu N."/>
            <person name="Zhao N."/>
            <person name="Ji M."/>
            <person name="Qiu Y."/>
            <person name="Yang B."/>
        </authorList>
    </citation>
    <scope>NUCLEOTIDE SEQUENCE [LARGE SCALE GENOMIC DNA]</scope>
    <source>
        <strain evidence="1">Ann1</strain>
    </source>
</reference>
<dbReference type="EMBL" id="CM034407">
    <property type="protein sequence ID" value="KAJ0172809.1"/>
    <property type="molecule type" value="Genomic_DNA"/>
</dbReference>